<reference evidence="1" key="1">
    <citation type="submission" date="2018-02" db="EMBL/GenBank/DDBJ databases">
        <title>Rhizophora mucronata_Transcriptome.</title>
        <authorList>
            <person name="Meera S.P."/>
            <person name="Sreeshan A."/>
            <person name="Augustine A."/>
        </authorList>
    </citation>
    <scope>NUCLEOTIDE SEQUENCE</scope>
    <source>
        <tissue evidence="1">Leaf</tissue>
    </source>
</reference>
<organism evidence="1">
    <name type="scientific">Rhizophora mucronata</name>
    <name type="common">Asiatic mangrove</name>
    <dbReference type="NCBI Taxonomy" id="61149"/>
    <lineage>
        <taxon>Eukaryota</taxon>
        <taxon>Viridiplantae</taxon>
        <taxon>Streptophyta</taxon>
        <taxon>Embryophyta</taxon>
        <taxon>Tracheophyta</taxon>
        <taxon>Spermatophyta</taxon>
        <taxon>Magnoliopsida</taxon>
        <taxon>eudicotyledons</taxon>
        <taxon>Gunneridae</taxon>
        <taxon>Pentapetalae</taxon>
        <taxon>rosids</taxon>
        <taxon>fabids</taxon>
        <taxon>Malpighiales</taxon>
        <taxon>Rhizophoraceae</taxon>
        <taxon>Rhizophora</taxon>
    </lineage>
</organism>
<evidence type="ECO:0000313" key="1">
    <source>
        <dbReference type="EMBL" id="MBX69336.1"/>
    </source>
</evidence>
<proteinExistence type="predicted"/>
<dbReference type="EMBL" id="GGEC01088852">
    <property type="protein sequence ID" value="MBX69336.1"/>
    <property type="molecule type" value="Transcribed_RNA"/>
</dbReference>
<name>A0A2P2QQL2_RHIMU</name>
<accession>A0A2P2QQL2</accession>
<sequence>MLLMTDCWSLFMVSRVCFNSLQSCRRNLIYQSTSFKLSIFQHIFSTLNFLD</sequence>
<dbReference type="AlphaFoldDB" id="A0A2P2QQL2"/>
<protein>
    <submittedName>
        <fullName evidence="1">Uncharacterized protein</fullName>
    </submittedName>
</protein>